<dbReference type="AlphaFoldDB" id="A0A135ZZV2"/>
<name>A0A135ZZV2_9ALTE</name>
<organism evidence="1 2">
    <name type="scientific">Paraglaciecola hydrolytica</name>
    <dbReference type="NCBI Taxonomy" id="1799789"/>
    <lineage>
        <taxon>Bacteria</taxon>
        <taxon>Pseudomonadati</taxon>
        <taxon>Pseudomonadota</taxon>
        <taxon>Gammaproteobacteria</taxon>
        <taxon>Alteromonadales</taxon>
        <taxon>Alteromonadaceae</taxon>
        <taxon>Paraglaciecola</taxon>
    </lineage>
</organism>
<proteinExistence type="predicted"/>
<dbReference type="InterPro" id="IPR006311">
    <property type="entry name" value="TAT_signal"/>
</dbReference>
<dbReference type="Proteomes" id="UP000070299">
    <property type="component" value="Unassembled WGS sequence"/>
</dbReference>
<gene>
    <name evidence="1" type="ORF">AX660_15665</name>
</gene>
<protein>
    <submittedName>
        <fullName evidence="1">Uncharacterized protein</fullName>
    </submittedName>
</protein>
<dbReference type="OrthoDB" id="6388937at2"/>
<evidence type="ECO:0000313" key="1">
    <source>
        <dbReference type="EMBL" id="KXI28526.1"/>
    </source>
</evidence>
<dbReference type="EMBL" id="LSNE01000006">
    <property type="protein sequence ID" value="KXI28526.1"/>
    <property type="molecule type" value="Genomic_DNA"/>
</dbReference>
<keyword evidence="2" id="KW-1185">Reference proteome</keyword>
<accession>A0A135ZZV2</accession>
<dbReference type="RefSeq" id="WP_068377532.1">
    <property type="nucleotide sequence ID" value="NZ_LSNE01000006.1"/>
</dbReference>
<sequence>MNLDNPDSNVPSTDANTSVRRTFLKRASAGAVIASIPGRSAWATSNGSIAASGHGSNFDQGDCTKLLGVTSFNNDNYRGMSFKHVFGGKPFDKHGNRGDDDFTFGQIFDAYNSNNNSNSNKNKRGINSVNVSMVVMYLNAINHDNGSGVFYPVLELHHNSKSVFASFLYNSAKNNAASTGITLNKTISEYSGFSSC</sequence>
<dbReference type="STRING" id="1799789.AX660_15665"/>
<dbReference type="PROSITE" id="PS51318">
    <property type="entry name" value="TAT"/>
    <property type="match status" value="1"/>
</dbReference>
<reference evidence="2" key="1">
    <citation type="submission" date="2016-02" db="EMBL/GenBank/DDBJ databases">
        <authorList>
            <person name="Schultz-Johansen M."/>
            <person name="Glaring M.A."/>
            <person name="Bech P.K."/>
            <person name="Stougaard P."/>
        </authorList>
    </citation>
    <scope>NUCLEOTIDE SEQUENCE [LARGE SCALE GENOMIC DNA]</scope>
    <source>
        <strain evidence="2">S66</strain>
    </source>
</reference>
<comment type="caution">
    <text evidence="1">The sequence shown here is derived from an EMBL/GenBank/DDBJ whole genome shotgun (WGS) entry which is preliminary data.</text>
</comment>
<evidence type="ECO:0000313" key="2">
    <source>
        <dbReference type="Proteomes" id="UP000070299"/>
    </source>
</evidence>